<feature type="region of interest" description="Disordered" evidence="9">
    <location>
        <begin position="1"/>
        <end position="33"/>
    </location>
</feature>
<dbReference type="Gene3D" id="1.20.1560.10">
    <property type="entry name" value="ABC transporter type 1, transmembrane domain"/>
    <property type="match status" value="1"/>
</dbReference>
<name>A0A1Y2F3W5_PROLT</name>
<evidence type="ECO:0000256" key="6">
    <source>
        <dbReference type="ARBA" id="ARBA00022840"/>
    </source>
</evidence>
<feature type="transmembrane region" description="Helical" evidence="10">
    <location>
        <begin position="52"/>
        <end position="71"/>
    </location>
</feature>
<evidence type="ECO:0000256" key="3">
    <source>
        <dbReference type="ARBA" id="ARBA00022448"/>
    </source>
</evidence>
<feature type="domain" description="ABC transporter" evidence="11">
    <location>
        <begin position="1076"/>
        <end position="1313"/>
    </location>
</feature>
<accession>A0A1Y2F3W5</accession>
<feature type="transmembrane region" description="Helical" evidence="10">
    <location>
        <begin position="207"/>
        <end position="227"/>
    </location>
</feature>
<evidence type="ECO:0000256" key="4">
    <source>
        <dbReference type="ARBA" id="ARBA00022692"/>
    </source>
</evidence>
<evidence type="ECO:0000256" key="2">
    <source>
        <dbReference type="ARBA" id="ARBA00007577"/>
    </source>
</evidence>
<dbReference type="OrthoDB" id="6500128at2759"/>
<dbReference type="SMART" id="SM00382">
    <property type="entry name" value="AAA"/>
    <property type="match status" value="2"/>
</dbReference>
<evidence type="ECO:0000259" key="12">
    <source>
        <dbReference type="PROSITE" id="PS50929"/>
    </source>
</evidence>
<evidence type="ECO:0000256" key="9">
    <source>
        <dbReference type="SAM" id="MobiDB-lite"/>
    </source>
</evidence>
<evidence type="ECO:0000256" key="10">
    <source>
        <dbReference type="SAM" id="Phobius"/>
    </source>
</evidence>
<protein>
    <submittedName>
        <fullName evidence="13">p-loop containing nucleoside triphosphate hydrolase protein</fullName>
    </submittedName>
</protein>
<evidence type="ECO:0000256" key="7">
    <source>
        <dbReference type="ARBA" id="ARBA00022989"/>
    </source>
</evidence>
<comment type="caution">
    <text evidence="13">The sequence shown here is derived from an EMBL/GenBank/DDBJ whole genome shotgun (WGS) entry which is preliminary data.</text>
</comment>
<organism evidence="13 14">
    <name type="scientific">Protomyces lactucae-debilis</name>
    <dbReference type="NCBI Taxonomy" id="2754530"/>
    <lineage>
        <taxon>Eukaryota</taxon>
        <taxon>Fungi</taxon>
        <taxon>Dikarya</taxon>
        <taxon>Ascomycota</taxon>
        <taxon>Taphrinomycotina</taxon>
        <taxon>Taphrinomycetes</taxon>
        <taxon>Taphrinales</taxon>
        <taxon>Protomycetaceae</taxon>
        <taxon>Protomyces</taxon>
    </lineage>
</organism>
<reference evidence="13 14" key="1">
    <citation type="submission" date="2016-07" db="EMBL/GenBank/DDBJ databases">
        <title>Pervasive Adenine N6-methylation of Active Genes in Fungi.</title>
        <authorList>
            <consortium name="DOE Joint Genome Institute"/>
            <person name="Mondo S.J."/>
            <person name="Dannebaum R.O."/>
            <person name="Kuo R.C."/>
            <person name="Labutti K."/>
            <person name="Haridas S."/>
            <person name="Kuo A."/>
            <person name="Salamov A."/>
            <person name="Ahrendt S.R."/>
            <person name="Lipzen A."/>
            <person name="Sullivan W."/>
            <person name="Andreopoulos W.B."/>
            <person name="Clum A."/>
            <person name="Lindquist E."/>
            <person name="Daum C."/>
            <person name="Ramamoorthy G.K."/>
            <person name="Gryganskyi A."/>
            <person name="Culley D."/>
            <person name="Magnuson J.K."/>
            <person name="James T.Y."/>
            <person name="O'Malley M.A."/>
            <person name="Stajich J.E."/>
            <person name="Spatafora J.W."/>
            <person name="Visel A."/>
            <person name="Grigoriev I.V."/>
        </authorList>
    </citation>
    <scope>NUCLEOTIDE SEQUENCE [LARGE SCALE GENOMIC DNA]</scope>
    <source>
        <strain evidence="13 14">12-1054</strain>
    </source>
</reference>
<feature type="transmembrane region" description="Helical" evidence="10">
    <location>
        <begin position="861"/>
        <end position="887"/>
    </location>
</feature>
<keyword evidence="5" id="KW-0547">Nucleotide-binding</keyword>
<dbReference type="FunFam" id="3.40.50.300:FF:000967">
    <property type="entry name" value="ABC multidrug transporter mdr4"/>
    <property type="match status" value="1"/>
</dbReference>
<dbReference type="SUPFAM" id="SSF52540">
    <property type="entry name" value="P-loop containing nucleoside triphosphate hydrolases"/>
    <property type="match status" value="2"/>
</dbReference>
<evidence type="ECO:0000259" key="11">
    <source>
        <dbReference type="PROSITE" id="PS50893"/>
    </source>
</evidence>
<dbReference type="Gene3D" id="3.40.50.300">
    <property type="entry name" value="P-loop containing nucleotide triphosphate hydrolases"/>
    <property type="match status" value="2"/>
</dbReference>
<dbReference type="PANTHER" id="PTHR43394:SF27">
    <property type="entry name" value="ATP-DEPENDENT TRANSLOCASE ABCB1-LIKE"/>
    <property type="match status" value="1"/>
</dbReference>
<dbReference type="InterPro" id="IPR011527">
    <property type="entry name" value="ABC1_TM_dom"/>
</dbReference>
<evidence type="ECO:0000313" key="14">
    <source>
        <dbReference type="Proteomes" id="UP000193685"/>
    </source>
</evidence>
<keyword evidence="13" id="KW-0378">Hydrolase</keyword>
<dbReference type="Proteomes" id="UP000193685">
    <property type="component" value="Unassembled WGS sequence"/>
</dbReference>
<feature type="compositionally biased region" description="Polar residues" evidence="9">
    <location>
        <begin position="654"/>
        <end position="674"/>
    </location>
</feature>
<comment type="subcellular location">
    <subcellularLocation>
        <location evidence="1">Membrane</location>
        <topology evidence="1">Multi-pass membrane protein</topology>
    </subcellularLocation>
</comment>
<dbReference type="InterPro" id="IPR027417">
    <property type="entry name" value="P-loop_NTPase"/>
</dbReference>
<dbReference type="InterPro" id="IPR017871">
    <property type="entry name" value="ABC_transporter-like_CS"/>
</dbReference>
<dbReference type="CDD" id="cd18577">
    <property type="entry name" value="ABC_6TM_Pgp_ABCB1_D1_like"/>
    <property type="match status" value="1"/>
</dbReference>
<feature type="domain" description="ABC transmembrane type-1" evidence="12">
    <location>
        <begin position="56"/>
        <end position="349"/>
    </location>
</feature>
<keyword evidence="8 10" id="KW-0472">Membrane</keyword>
<dbReference type="GO" id="GO:0090374">
    <property type="term" value="P:oligopeptide export from mitochondrion"/>
    <property type="evidence" value="ECO:0007669"/>
    <property type="project" value="TreeGrafter"/>
</dbReference>
<dbReference type="PROSITE" id="PS50929">
    <property type="entry name" value="ABC_TM1F"/>
    <property type="match status" value="2"/>
</dbReference>
<evidence type="ECO:0000256" key="1">
    <source>
        <dbReference type="ARBA" id="ARBA00004141"/>
    </source>
</evidence>
<dbReference type="InterPro" id="IPR039421">
    <property type="entry name" value="Type_1_exporter"/>
</dbReference>
<feature type="transmembrane region" description="Helical" evidence="10">
    <location>
        <begin position="745"/>
        <end position="772"/>
    </location>
</feature>
<keyword evidence="4 10" id="KW-0812">Transmembrane</keyword>
<feature type="transmembrane region" description="Helical" evidence="10">
    <location>
        <begin position="319"/>
        <end position="341"/>
    </location>
</feature>
<dbReference type="EMBL" id="MCFI01000017">
    <property type="protein sequence ID" value="ORY78571.1"/>
    <property type="molecule type" value="Genomic_DNA"/>
</dbReference>
<feature type="transmembrane region" description="Helical" evidence="10">
    <location>
        <begin position="792"/>
        <end position="816"/>
    </location>
</feature>
<keyword evidence="7 10" id="KW-1133">Transmembrane helix</keyword>
<proteinExistence type="inferred from homology"/>
<dbReference type="CDD" id="cd03249">
    <property type="entry name" value="ABC_MTABC3_MDL1_MDL2"/>
    <property type="match status" value="1"/>
</dbReference>
<dbReference type="CDD" id="cd18578">
    <property type="entry name" value="ABC_6TM_Pgp_ABCB1_D2_like"/>
    <property type="match status" value="1"/>
</dbReference>
<dbReference type="InterPro" id="IPR036640">
    <property type="entry name" value="ABC1_TM_sf"/>
</dbReference>
<feature type="transmembrane region" description="Helical" evidence="10">
    <location>
        <begin position="184"/>
        <end position="201"/>
    </location>
</feature>
<feature type="transmembrane region" description="Helical" evidence="10">
    <location>
        <begin position="972"/>
        <end position="996"/>
    </location>
</feature>
<keyword evidence="6" id="KW-0067">ATP-binding</keyword>
<feature type="transmembrane region" description="Helical" evidence="10">
    <location>
        <begin position="105"/>
        <end position="131"/>
    </location>
</feature>
<dbReference type="GO" id="GO:0015421">
    <property type="term" value="F:ABC-type oligopeptide transporter activity"/>
    <property type="evidence" value="ECO:0007669"/>
    <property type="project" value="TreeGrafter"/>
</dbReference>
<evidence type="ECO:0000256" key="8">
    <source>
        <dbReference type="ARBA" id="ARBA00023136"/>
    </source>
</evidence>
<dbReference type="InterPro" id="IPR003439">
    <property type="entry name" value="ABC_transporter-like_ATP-bd"/>
</dbReference>
<gene>
    <name evidence="13" type="ORF">BCR37DRAFT_382218</name>
</gene>
<dbReference type="OMA" id="ACEDAYI"/>
<dbReference type="InterPro" id="IPR003593">
    <property type="entry name" value="AAA+_ATPase"/>
</dbReference>
<dbReference type="STRING" id="56484.A0A1Y2F3W5"/>
<dbReference type="PANTHER" id="PTHR43394">
    <property type="entry name" value="ATP-DEPENDENT PERMEASE MDL1, MITOCHONDRIAL"/>
    <property type="match status" value="1"/>
</dbReference>
<feature type="domain" description="ABC transmembrane type-1" evidence="12">
    <location>
        <begin position="748"/>
        <end position="1037"/>
    </location>
</feature>
<dbReference type="GO" id="GO:0016887">
    <property type="term" value="F:ATP hydrolysis activity"/>
    <property type="evidence" value="ECO:0007669"/>
    <property type="project" value="InterPro"/>
</dbReference>
<dbReference type="GO" id="GO:0005524">
    <property type="term" value="F:ATP binding"/>
    <property type="evidence" value="ECO:0007669"/>
    <property type="project" value="UniProtKB-KW"/>
</dbReference>
<feature type="region of interest" description="Disordered" evidence="9">
    <location>
        <begin position="647"/>
        <end position="699"/>
    </location>
</feature>
<dbReference type="Pfam" id="PF00664">
    <property type="entry name" value="ABC_membrane"/>
    <property type="match status" value="2"/>
</dbReference>
<comment type="similarity">
    <text evidence="2">Belongs to the ABC transporter superfamily. ABCB family. Multidrug resistance exporter (TC 3.A.1.201) subfamily.</text>
</comment>
<dbReference type="FunFam" id="3.40.50.300:FF:000913">
    <property type="entry name" value="ABC multidrug transporter SitT"/>
    <property type="match status" value="1"/>
</dbReference>
<dbReference type="SUPFAM" id="SSF90123">
    <property type="entry name" value="ABC transporter transmembrane region"/>
    <property type="match status" value="2"/>
</dbReference>
<dbReference type="Pfam" id="PF00005">
    <property type="entry name" value="ABC_tran"/>
    <property type="match status" value="2"/>
</dbReference>
<dbReference type="RefSeq" id="XP_040723452.1">
    <property type="nucleotide sequence ID" value="XM_040869831.1"/>
</dbReference>
<evidence type="ECO:0000313" key="13">
    <source>
        <dbReference type="EMBL" id="ORY78571.1"/>
    </source>
</evidence>
<dbReference type="GeneID" id="63786430"/>
<dbReference type="PROSITE" id="PS00211">
    <property type="entry name" value="ABC_TRANSPORTER_1"/>
    <property type="match status" value="2"/>
</dbReference>
<keyword evidence="3" id="KW-0813">Transport</keyword>
<dbReference type="PROSITE" id="PS50893">
    <property type="entry name" value="ABC_TRANSPORTER_2"/>
    <property type="match status" value="2"/>
</dbReference>
<feature type="domain" description="ABC transporter" evidence="11">
    <location>
        <begin position="382"/>
        <end position="629"/>
    </location>
</feature>
<feature type="transmembrane region" description="Helical" evidence="10">
    <location>
        <begin position="285"/>
        <end position="307"/>
    </location>
</feature>
<keyword evidence="14" id="KW-1185">Reference proteome</keyword>
<feature type="transmembrane region" description="Helical" evidence="10">
    <location>
        <begin position="893"/>
        <end position="914"/>
    </location>
</feature>
<dbReference type="GO" id="GO:0005743">
    <property type="term" value="C:mitochondrial inner membrane"/>
    <property type="evidence" value="ECO:0007669"/>
    <property type="project" value="TreeGrafter"/>
</dbReference>
<sequence length="1315" mass="143059">MEARTHSSSDLVVDMEKPTPSSNKLQRTKPKRRRGTPNYFLFTRYLGPEEKLLYGLGITCACLAGLCFPSLDILYGTFTSANTNVAATGSLTGQAAETARSQARVVAFGMLGVGFGAAIFNAGFLICFTLAGERVGNKIKQAYLEAVLSQDIVFFDKVGAGEVASRTTKDIAAIQAGIGEKVSFLVWSFATLLIGLIVAFIKGPVMASALLALFPFVGICYTINVYFNNKFTGEELAADGHAGSFLDGVLGSVRIVQAFSMQLPLVERFDQHLLKLQHIGFKKSIIRGAEIAVLFFSVMASLAYGAWFGSRLLVNGQIAIGPFATVLFSFLSGIFSLAGIIPQITTITEASQVQATIFADIDRVPTIRSTEEGRRDDFENGVEVRHVFFSYPTRPTEQSLDDVSVSIEANKTTAIVGFSGSGKSTIASLLMRFYEALEGQVLIGGIDVRDINVTHLRQHVAMCSQNPTMFNVSIYENIAYGLTGTQYQDCDEEKKRELVREAAIAADALPFIEKMPKGFNTVVGASGGFMSGGQRQRIAIARAIIRKPKVLILDESTSALDASSERRVYAALQEDAIKHPKTIIIIAHRISSIREASKIIVMGSGRILEIGTHDGLYAKGGDYTNLVDLSTSNNNYMFESIDVRGKLPTEETSRQSTYQGPISAHQNAAESANTHGALMRRRPTYTQKDSTTRQEPAPQPNLLKVPTLIIANPNDLQEPSGVADRKYSLGYLLGRFGAFSRPQRWTMILGCLMALPVGGAFPASSYLFGLIIDAMSLTGDPAKLRRDVDRYSLFLFVIGLICIVTGGSAGFLLTSASKRLVRQLKRSLSAHFVLQEISFFDDPVNALGGLISGLSSHPNNVASATGTVLVSILISCANLLGSVVLGFILSWRLAVVCFAPLFLFFLTGYANVLIMESYEDQGQDASDQAASFASDNINAIREVQALTREEHVRAEYDAMLSKLSTPRRRRTLYLGSAAFGLTQALVFWVSALTFWWGSELLTSNRLSVSAFFASFEAVIIASFSTARASSFVPDISRAFHSLKVLCRYFDRQPQHQHLVPVSEEDAKATPGAEIVFKGVKLVYPSRPDVVVLKDFNLRIQAGQRVAFCGHSGGGKSSTLSLLERYYDPQAGSITFDGQDIRKVPLDVHRARMSLVSQDAILYEGTVRWNISLGAAEPGKVTQADLERACEDANILDFVQSLPDGFDQNIGMKGSQLSGGQKQRLCIARALIRDPPILLLDEATSALDNKAEKAVQEALNRAAQGRTVITIAHRLSTIASADVIYVVEGGEIVEGGTHLELLDRRGKYFELVQAQL</sequence>
<evidence type="ECO:0000256" key="5">
    <source>
        <dbReference type="ARBA" id="ARBA00022741"/>
    </source>
</evidence>